<sequence length="186" mass="21640">DLTNEDIEMVKAFSFKIQENVSDKGWEKMRNTFHHHSLPSLKVTKSRLEFLAAYRPVRYDCCVGSCVCFVGPYADMTACPHCTQPRRNSKGRPRKSFVYSPLIPRLRAMFRNTTMANKLTYRSSYPFNENIIQDIFDGEHYRNLTNEYVTIGGIRQNHKFFSDPRDIALGFSLDGFSPFRSRKQTC</sequence>
<feature type="non-terminal residue" evidence="1">
    <location>
        <position position="186"/>
    </location>
</feature>
<dbReference type="Proteomes" id="UP000807469">
    <property type="component" value="Unassembled WGS sequence"/>
</dbReference>
<reference evidence="1" key="1">
    <citation type="submission" date="2020-11" db="EMBL/GenBank/DDBJ databases">
        <authorList>
            <consortium name="DOE Joint Genome Institute"/>
            <person name="Ahrendt S."/>
            <person name="Riley R."/>
            <person name="Andreopoulos W."/>
            <person name="Labutti K."/>
            <person name="Pangilinan J."/>
            <person name="Ruiz-Duenas F.J."/>
            <person name="Barrasa J.M."/>
            <person name="Sanchez-Garcia M."/>
            <person name="Camarero S."/>
            <person name="Miyauchi S."/>
            <person name="Serrano A."/>
            <person name="Linde D."/>
            <person name="Babiker R."/>
            <person name="Drula E."/>
            <person name="Ayuso-Fernandez I."/>
            <person name="Pacheco R."/>
            <person name="Padilla G."/>
            <person name="Ferreira P."/>
            <person name="Barriuso J."/>
            <person name="Kellner H."/>
            <person name="Castanera R."/>
            <person name="Alfaro M."/>
            <person name="Ramirez L."/>
            <person name="Pisabarro A.G."/>
            <person name="Kuo A."/>
            <person name="Tritt A."/>
            <person name="Lipzen A."/>
            <person name="He G."/>
            <person name="Yan M."/>
            <person name="Ng V."/>
            <person name="Cullen D."/>
            <person name="Martin F."/>
            <person name="Rosso M.-N."/>
            <person name="Henrissat B."/>
            <person name="Hibbett D."/>
            <person name="Martinez A.T."/>
            <person name="Grigoriev I.V."/>
        </authorList>
    </citation>
    <scope>NUCLEOTIDE SEQUENCE</scope>
    <source>
        <strain evidence="1">CIRM-BRFM 674</strain>
    </source>
</reference>
<keyword evidence="2" id="KW-1185">Reference proteome</keyword>
<proteinExistence type="predicted"/>
<accession>A0A9P5YQK9</accession>
<dbReference type="EMBL" id="MU155489">
    <property type="protein sequence ID" value="KAF9472874.1"/>
    <property type="molecule type" value="Genomic_DNA"/>
</dbReference>
<comment type="caution">
    <text evidence="1">The sequence shown here is derived from an EMBL/GenBank/DDBJ whole genome shotgun (WGS) entry which is preliminary data.</text>
</comment>
<gene>
    <name evidence="1" type="ORF">BDN70DRAFT_777195</name>
</gene>
<protein>
    <submittedName>
        <fullName evidence="1">Uncharacterized protein</fullName>
    </submittedName>
</protein>
<dbReference type="AlphaFoldDB" id="A0A9P5YQK9"/>
<evidence type="ECO:0000313" key="1">
    <source>
        <dbReference type="EMBL" id="KAF9472874.1"/>
    </source>
</evidence>
<evidence type="ECO:0000313" key="2">
    <source>
        <dbReference type="Proteomes" id="UP000807469"/>
    </source>
</evidence>
<name>A0A9P5YQK9_9AGAR</name>
<feature type="non-terminal residue" evidence="1">
    <location>
        <position position="1"/>
    </location>
</feature>
<organism evidence="1 2">
    <name type="scientific">Pholiota conissans</name>
    <dbReference type="NCBI Taxonomy" id="109636"/>
    <lineage>
        <taxon>Eukaryota</taxon>
        <taxon>Fungi</taxon>
        <taxon>Dikarya</taxon>
        <taxon>Basidiomycota</taxon>
        <taxon>Agaricomycotina</taxon>
        <taxon>Agaricomycetes</taxon>
        <taxon>Agaricomycetidae</taxon>
        <taxon>Agaricales</taxon>
        <taxon>Agaricineae</taxon>
        <taxon>Strophariaceae</taxon>
        <taxon>Pholiota</taxon>
    </lineage>
</organism>
<dbReference type="OrthoDB" id="3251442at2759"/>